<feature type="transmembrane region" description="Helical" evidence="1">
    <location>
        <begin position="442"/>
        <end position="459"/>
    </location>
</feature>
<dbReference type="PANTHER" id="PTHR14859">
    <property type="entry name" value="CALCOFLUOR WHITE HYPERSENSITIVE PROTEIN PRECURSOR"/>
    <property type="match status" value="1"/>
</dbReference>
<feature type="transmembrane region" description="Helical" evidence="1">
    <location>
        <begin position="565"/>
        <end position="585"/>
    </location>
</feature>
<proteinExistence type="predicted"/>
<dbReference type="Pfam" id="PF23022">
    <property type="entry name" value="6TM_1st_PGAP2IP"/>
    <property type="match status" value="1"/>
</dbReference>
<dbReference type="Proteomes" id="UP000837801">
    <property type="component" value="Unassembled WGS sequence"/>
</dbReference>
<dbReference type="GO" id="GO:0031505">
    <property type="term" value="P:fungal-type cell wall organization"/>
    <property type="evidence" value="ECO:0007669"/>
    <property type="project" value="TreeGrafter"/>
</dbReference>
<feature type="transmembrane region" description="Helical" evidence="1">
    <location>
        <begin position="320"/>
        <end position="339"/>
    </location>
</feature>
<dbReference type="InterPro" id="IPR053912">
    <property type="entry name" value="PGAP2IP_TM_1nd"/>
</dbReference>
<evidence type="ECO:0000259" key="2">
    <source>
        <dbReference type="Pfam" id="PF10277"/>
    </source>
</evidence>
<dbReference type="InterPro" id="IPR019402">
    <property type="entry name" value="CWH43_N"/>
</dbReference>
<dbReference type="InterPro" id="IPR053911">
    <property type="entry name" value="PGAP2IP_TM_2nd"/>
</dbReference>
<feature type="domain" description="PGAP2IP second transmembrane" evidence="3">
    <location>
        <begin position="475"/>
        <end position="652"/>
    </location>
</feature>
<dbReference type="Gene3D" id="3.60.10.10">
    <property type="entry name" value="Endonuclease/exonuclease/phosphatase"/>
    <property type="match status" value="1"/>
</dbReference>
<evidence type="ECO:0000259" key="3">
    <source>
        <dbReference type="Pfam" id="PF23021"/>
    </source>
</evidence>
<feature type="transmembrane region" description="Helical" evidence="1">
    <location>
        <begin position="632"/>
        <end position="648"/>
    </location>
</feature>
<dbReference type="InterPro" id="IPR057315">
    <property type="entry name" value="Exo_endo_phos_PGAP2IP_C"/>
</dbReference>
<dbReference type="InterPro" id="IPR036691">
    <property type="entry name" value="Endo/exonu/phosph_ase_sf"/>
</dbReference>
<dbReference type="InterPro" id="IPR051916">
    <property type="entry name" value="GPI-anchor_lipid_remodeler"/>
</dbReference>
<feature type="transmembrane region" description="Helical" evidence="1">
    <location>
        <begin position="126"/>
        <end position="149"/>
    </location>
</feature>
<feature type="transmembrane region" description="Helical" evidence="1">
    <location>
        <begin position="669"/>
        <end position="685"/>
    </location>
</feature>
<keyword evidence="1" id="KW-0812">Transmembrane</keyword>
<comment type="caution">
    <text evidence="6">The sequence shown here is derived from an EMBL/GenBank/DDBJ whole genome shotgun (WGS) entry which is preliminary data.</text>
</comment>
<sequence>MPISKKKSSPHLAVQKEVEPAAAVPPSSIVSFNASLVAYAHATTAYTAFISALIVGCYLHYEKIVENASFGYPEEWFPSVSATIGDRYPERSIFQIFIALTSGPRFLLIFINFLKSLESNKKNDKIPIKSHIALISGIVRTFTCGGWVYITSTDDHDWHDIFMIAYIVLTIPWTVTISLASPKGSTIKLGRSLTSSLFFATLVPLVYWFIQHKVHVRAGAYSIYAFFEWALILLDVAFDSWSVIEFKDLEIHLTGNGVTLNKKKVAKKTVVAAASSSSSADDEFTLVEFFINVVNSYMFWTVLTSLLLCVWYFPLWLLGLSGYEAVVAIVFVAPLFLTIPPLRRFFGRFPFIARSLSVLGGVGAYKVEEPEQRLAIITVGTAFAVIALVSEFHSFQSKPKKFESYAISFVSGLLATSVFKFLCYSNNPIWPIMHSENGGWNAVGIFVGLAAAFLTPGTFNSSSSIGSTKAINSGGSIFLAAIGFAGYFFSIHSFLSDSSTLALWSWEGYPINGPTPVSGALFNIGSIMIGLLIAIKFNPSITSSSVYQILGGISAFTLYKYPDWIGYGGACVYTTYLASIAPVIWKSIAGYNPGLLFSLTFLLDILVSLASIWIVAYAFVPAGWVLRERTDIVLGTSYGMILVGVLNYKLKSSVATKITKATATTFRQTLTVLSILLSLSVAIQFKRTPTQPFEPYNASTKSFTTGIWCVHFGLDNDMWSSETRMRDLIRDAQVDVIGLLESDTQRLIGGNRDFTQKIAEELGMYADYGPGPNKHTWGAALLSKFPIINSTHHLLPSPVGELAPAIHATLDVYGELVDVVVFHSGQEEDVEDRRLQSLGIQEIMASSTRPLVLLSYLVTEPLVGNYNTYVSEKSRMHDIDSTDWDRWCEYILFRELKKVGYARISRSTITDTELQIAKFKLLEGHEREIDVNDQRLYGNNFVHENEIEEGLRFPSLFKGDGVRGHFYHVFDEPRYFSQNV</sequence>
<feature type="transmembrane region" description="Helical" evidence="1">
    <location>
        <begin position="216"/>
        <end position="238"/>
    </location>
</feature>
<dbReference type="OrthoDB" id="68581at2759"/>
<dbReference type="SUPFAM" id="SSF56219">
    <property type="entry name" value="DNase I-like"/>
    <property type="match status" value="1"/>
</dbReference>
<dbReference type="GO" id="GO:0005783">
    <property type="term" value="C:endoplasmic reticulum"/>
    <property type="evidence" value="ECO:0007669"/>
    <property type="project" value="TreeGrafter"/>
</dbReference>
<dbReference type="GO" id="GO:0016020">
    <property type="term" value="C:membrane"/>
    <property type="evidence" value="ECO:0007669"/>
    <property type="project" value="GOC"/>
</dbReference>
<evidence type="ECO:0000259" key="5">
    <source>
        <dbReference type="Pfam" id="PF23226"/>
    </source>
</evidence>
<feature type="transmembrane region" description="Helical" evidence="1">
    <location>
        <begin position="192"/>
        <end position="210"/>
    </location>
</feature>
<keyword evidence="1" id="KW-0472">Membrane</keyword>
<feature type="transmembrane region" description="Helical" evidence="1">
    <location>
        <begin position="515"/>
        <end position="534"/>
    </location>
</feature>
<feature type="transmembrane region" description="Helical" evidence="1">
    <location>
        <begin position="471"/>
        <end position="495"/>
    </location>
</feature>
<feature type="transmembrane region" description="Helical" evidence="1">
    <location>
        <begin position="404"/>
        <end position="422"/>
    </location>
</feature>
<name>A0A9P0QSP6_9ASCO</name>
<feature type="transmembrane region" description="Helical" evidence="1">
    <location>
        <begin position="597"/>
        <end position="620"/>
    </location>
</feature>
<feature type="transmembrane region" description="Helical" evidence="1">
    <location>
        <begin position="373"/>
        <end position="392"/>
    </location>
</feature>
<protein>
    <submittedName>
        <fullName evidence="6">Protein Cwh43p</fullName>
    </submittedName>
</protein>
<feature type="domain" description="PGAP2IP first transmembrane" evidence="4">
    <location>
        <begin position="297"/>
        <end position="453"/>
    </location>
</feature>
<feature type="transmembrane region" description="Helical" evidence="1">
    <location>
        <begin position="297"/>
        <end position="314"/>
    </location>
</feature>
<feature type="domain" description="CWH43-like N-terminal" evidence="2">
    <location>
        <begin position="34"/>
        <end position="248"/>
    </location>
</feature>
<dbReference type="AlphaFoldDB" id="A0A9P0QSP6"/>
<reference evidence="6" key="1">
    <citation type="submission" date="2022-03" db="EMBL/GenBank/DDBJ databases">
        <authorList>
            <person name="Legras J.-L."/>
            <person name="Devillers H."/>
            <person name="Grondin C."/>
        </authorList>
    </citation>
    <scope>NUCLEOTIDE SEQUENCE</scope>
    <source>
        <strain evidence="6">CLIB 1423</strain>
    </source>
</reference>
<feature type="transmembrane region" description="Helical" evidence="1">
    <location>
        <begin position="161"/>
        <end position="180"/>
    </location>
</feature>
<evidence type="ECO:0000313" key="7">
    <source>
        <dbReference type="Proteomes" id="UP000837801"/>
    </source>
</evidence>
<accession>A0A9P0QSP6</accession>
<dbReference type="EMBL" id="CAKXYY010000019">
    <property type="protein sequence ID" value="CAH2354834.1"/>
    <property type="molecule type" value="Genomic_DNA"/>
</dbReference>
<dbReference type="GO" id="GO:0006506">
    <property type="term" value="P:GPI anchor biosynthetic process"/>
    <property type="evidence" value="ECO:0007669"/>
    <property type="project" value="TreeGrafter"/>
</dbReference>
<feature type="domain" description="PGAP2IP C-terminal nuclease-like" evidence="5">
    <location>
        <begin position="701"/>
        <end position="930"/>
    </location>
</feature>
<keyword evidence="7" id="KW-1185">Reference proteome</keyword>
<dbReference type="Pfam" id="PF23226">
    <property type="entry name" value="Exo_endo_phos_PGAP2IP"/>
    <property type="match status" value="1"/>
</dbReference>
<feature type="transmembrane region" description="Helical" evidence="1">
    <location>
        <begin position="36"/>
        <end position="61"/>
    </location>
</feature>
<evidence type="ECO:0000313" key="6">
    <source>
        <dbReference type="EMBL" id="CAH2354834.1"/>
    </source>
</evidence>
<keyword evidence="1" id="KW-1133">Transmembrane helix</keyword>
<evidence type="ECO:0000256" key="1">
    <source>
        <dbReference type="SAM" id="Phobius"/>
    </source>
</evidence>
<dbReference type="Pfam" id="PF10277">
    <property type="entry name" value="Frag1"/>
    <property type="match status" value="1"/>
</dbReference>
<dbReference type="FunFam" id="3.60.10.10:FF:000031">
    <property type="entry name" value="Calcofluor white hypersensitive protein"/>
    <property type="match status" value="1"/>
</dbReference>
<dbReference type="PANTHER" id="PTHR14859:SF1">
    <property type="entry name" value="PGAP2-INTERACTING PROTEIN"/>
    <property type="match status" value="1"/>
</dbReference>
<organism evidence="6 7">
    <name type="scientific">[Candida] railenensis</name>
    <dbReference type="NCBI Taxonomy" id="45579"/>
    <lineage>
        <taxon>Eukaryota</taxon>
        <taxon>Fungi</taxon>
        <taxon>Dikarya</taxon>
        <taxon>Ascomycota</taxon>
        <taxon>Saccharomycotina</taxon>
        <taxon>Pichiomycetes</taxon>
        <taxon>Debaryomycetaceae</taxon>
        <taxon>Kurtzmaniella</taxon>
    </lineage>
</organism>
<gene>
    <name evidence="6" type="ORF">CLIB1423_19S01354</name>
</gene>
<dbReference type="Pfam" id="PF23021">
    <property type="entry name" value="6TM_2nd_PGAP2IP"/>
    <property type="match status" value="1"/>
</dbReference>
<evidence type="ECO:0000259" key="4">
    <source>
        <dbReference type="Pfam" id="PF23022"/>
    </source>
</evidence>